<dbReference type="InterPro" id="IPR052018">
    <property type="entry name" value="PHP_domain"/>
</dbReference>
<dbReference type="Gene3D" id="3.20.20.140">
    <property type="entry name" value="Metal-dependent hydrolases"/>
    <property type="match status" value="1"/>
</dbReference>
<accession>A0A660SQ34</accession>
<dbReference type="AlphaFoldDB" id="A0A660SQ34"/>
<organism evidence="1 2">
    <name type="scientific">candidate division TA06 bacterium</name>
    <dbReference type="NCBI Taxonomy" id="2250710"/>
    <lineage>
        <taxon>Bacteria</taxon>
        <taxon>Bacteria division TA06</taxon>
    </lineage>
</organism>
<dbReference type="PANTHER" id="PTHR42924:SF3">
    <property type="entry name" value="POLYMERASE_HISTIDINOL PHOSPHATASE N-TERMINAL DOMAIN-CONTAINING PROTEIN"/>
    <property type="match status" value="1"/>
</dbReference>
<evidence type="ECO:0000313" key="2">
    <source>
        <dbReference type="Proteomes" id="UP000271125"/>
    </source>
</evidence>
<sequence>GNNYINKNIGRPHIARIIEKRGYISYKEAFERYLYNNGPCYEPKMEILPEIAIEYIHKAGGIAVLAHPGIALPYEYIDTMIDMGVNGIEVYYPKHSEQKKHDFLEIARRSGLVATGGSDFHGDKNDYRIIKNHKVDYDVYVKLKRYYDNRKYNEEIKYKQ</sequence>
<gene>
    <name evidence="1" type="ORF">DRP43_01380</name>
</gene>
<dbReference type="InterPro" id="IPR016195">
    <property type="entry name" value="Pol/histidinol_Pase-like"/>
</dbReference>
<dbReference type="GO" id="GO:0004534">
    <property type="term" value="F:5'-3' RNA exonuclease activity"/>
    <property type="evidence" value="ECO:0007669"/>
    <property type="project" value="TreeGrafter"/>
</dbReference>
<reference evidence="1 2" key="1">
    <citation type="submission" date="2018-06" db="EMBL/GenBank/DDBJ databases">
        <title>Extensive metabolic versatility and redundancy in microbially diverse, dynamic hydrothermal sediments.</title>
        <authorList>
            <person name="Dombrowski N."/>
            <person name="Teske A."/>
            <person name="Baker B.J."/>
        </authorList>
    </citation>
    <scope>NUCLEOTIDE SEQUENCE [LARGE SCALE GENOMIC DNA]</scope>
    <source>
        <strain evidence="1">B10_G13</strain>
    </source>
</reference>
<protein>
    <recommendedName>
        <fullName evidence="3">Phosphatase</fullName>
    </recommendedName>
</protein>
<dbReference type="SUPFAM" id="SSF89550">
    <property type="entry name" value="PHP domain-like"/>
    <property type="match status" value="1"/>
</dbReference>
<evidence type="ECO:0008006" key="3">
    <source>
        <dbReference type="Google" id="ProtNLM"/>
    </source>
</evidence>
<dbReference type="GO" id="GO:0035312">
    <property type="term" value="F:5'-3' DNA exonuclease activity"/>
    <property type="evidence" value="ECO:0007669"/>
    <property type="project" value="TreeGrafter"/>
</dbReference>
<proteinExistence type="predicted"/>
<dbReference type="PANTHER" id="PTHR42924">
    <property type="entry name" value="EXONUCLEASE"/>
    <property type="match status" value="1"/>
</dbReference>
<comment type="caution">
    <text evidence="1">The sequence shown here is derived from an EMBL/GenBank/DDBJ whole genome shotgun (WGS) entry which is preliminary data.</text>
</comment>
<feature type="non-terminal residue" evidence="1">
    <location>
        <position position="1"/>
    </location>
</feature>
<dbReference type="Proteomes" id="UP000271125">
    <property type="component" value="Unassembled WGS sequence"/>
</dbReference>
<dbReference type="EMBL" id="QNBD01000042">
    <property type="protein sequence ID" value="RKX72181.1"/>
    <property type="molecule type" value="Genomic_DNA"/>
</dbReference>
<name>A0A660SQ34_UNCT6</name>
<evidence type="ECO:0000313" key="1">
    <source>
        <dbReference type="EMBL" id="RKX72181.1"/>
    </source>
</evidence>